<feature type="compositionally biased region" description="Low complexity" evidence="4">
    <location>
        <begin position="29"/>
        <end position="47"/>
    </location>
</feature>
<dbReference type="Gene3D" id="1.10.287.470">
    <property type="entry name" value="Helix hairpin bin"/>
    <property type="match status" value="1"/>
</dbReference>
<dbReference type="OrthoDB" id="9800613at2"/>
<reference evidence="11" key="1">
    <citation type="submission" date="2016-10" db="EMBL/GenBank/DDBJ databases">
        <authorList>
            <person name="Varghese N."/>
            <person name="Submissions S."/>
        </authorList>
    </citation>
    <scope>NUCLEOTIDE SEQUENCE [LARGE SCALE GENOMIC DNA]</scope>
    <source>
        <strain evidence="11">CGMCC 1.6489</strain>
    </source>
</reference>
<accession>A0A1I0FEU0</accession>
<dbReference type="FunFam" id="2.40.420.20:FF:000001">
    <property type="entry name" value="Efflux RND transporter periplasmic adaptor subunit"/>
    <property type="match status" value="1"/>
</dbReference>
<dbReference type="Pfam" id="PF25876">
    <property type="entry name" value="HH_MFP_RND"/>
    <property type="match status" value="1"/>
</dbReference>
<feature type="domain" description="Multidrug resistance protein MdtA-like barrel-sandwich hybrid" evidence="7">
    <location>
        <begin position="72"/>
        <end position="213"/>
    </location>
</feature>
<feature type="domain" description="Multidrug resistance protein MdtA-like C-terminal permuted SH3" evidence="9">
    <location>
        <begin position="311"/>
        <end position="370"/>
    </location>
</feature>
<dbReference type="RefSeq" id="WP_091852763.1">
    <property type="nucleotide sequence ID" value="NZ_FOHZ01000012.1"/>
</dbReference>
<dbReference type="InterPro" id="IPR006143">
    <property type="entry name" value="RND_pump_MFP"/>
</dbReference>
<feature type="region of interest" description="Disordered" evidence="4">
    <location>
        <begin position="29"/>
        <end position="55"/>
    </location>
</feature>
<evidence type="ECO:0000256" key="5">
    <source>
        <dbReference type="SAM" id="SignalP"/>
    </source>
</evidence>
<dbReference type="AlphaFoldDB" id="A0A1I0FEU0"/>
<evidence type="ECO:0000259" key="8">
    <source>
        <dbReference type="Pfam" id="PF25944"/>
    </source>
</evidence>
<feature type="signal peptide" evidence="5">
    <location>
        <begin position="1"/>
        <end position="24"/>
    </location>
</feature>
<dbReference type="Proteomes" id="UP000198762">
    <property type="component" value="Unassembled WGS sequence"/>
</dbReference>
<sequence length="390" mass="41387">MLSQNRSRPAVTGALIAIIATLLAACSNGDQAPPSQGGSAGQSPPQQVRVETAEPARVEVHEEYAGRARGAREVEVRARTQGILEGRLYEEGELVAQGDALFRIDRAPAAAAVQGAEARLQVARAELSQAQREWNRISSLFDRGAISERDRDAARSTLELARANVAVAEAGLTQAQLDLDYTEVTAPVSGATSLEDLPEGSLVQQGTLLTTIVQHDPIHVRFALPENDATIQRRARAAMAASDDGDTTLSAVLITVDGEAYEHEGTVDFTASTLDPRTGTVMARAVFPNKEYRIVPGQFVRVRIQLQTLEDAFTVPESAVGQGPEGARVFVVGDESIVASRYVTLGPVVDGRQVITDGLQAGDRVVVSGMVALRDGMEVEVAGEDGEGAE</sequence>
<protein>
    <submittedName>
        <fullName evidence="10">Membrane fusion protein, multidrug efflux system</fullName>
    </submittedName>
</protein>
<dbReference type="PROSITE" id="PS51257">
    <property type="entry name" value="PROKAR_LIPOPROTEIN"/>
    <property type="match status" value="1"/>
</dbReference>
<comment type="subcellular location">
    <subcellularLocation>
        <location evidence="1">Cell inner membrane</location>
        <topology evidence="1">Lipid-anchor</topology>
    </subcellularLocation>
</comment>
<name>A0A1I0FEU0_9GAMM</name>
<dbReference type="GO" id="GO:0046677">
    <property type="term" value="P:response to antibiotic"/>
    <property type="evidence" value="ECO:0007669"/>
    <property type="project" value="TreeGrafter"/>
</dbReference>
<dbReference type="InterPro" id="IPR058625">
    <property type="entry name" value="MdtA-like_BSH"/>
</dbReference>
<dbReference type="InterPro" id="IPR058627">
    <property type="entry name" value="MdtA-like_C"/>
</dbReference>
<evidence type="ECO:0000256" key="2">
    <source>
        <dbReference type="ARBA" id="ARBA00009477"/>
    </source>
</evidence>
<feature type="domain" description="Multidrug resistance protein MdtA-like beta-barrel" evidence="8">
    <location>
        <begin position="217"/>
        <end position="307"/>
    </location>
</feature>
<dbReference type="InterPro" id="IPR058626">
    <property type="entry name" value="MdtA-like_b-barrel"/>
</dbReference>
<dbReference type="GO" id="GO:0022857">
    <property type="term" value="F:transmembrane transporter activity"/>
    <property type="evidence" value="ECO:0007669"/>
    <property type="project" value="InterPro"/>
</dbReference>
<evidence type="ECO:0000313" key="10">
    <source>
        <dbReference type="EMBL" id="SET56677.1"/>
    </source>
</evidence>
<feature type="domain" description="Multidrug resistance protein MdtA-like alpha-helical hairpin" evidence="6">
    <location>
        <begin position="114"/>
        <end position="182"/>
    </location>
</feature>
<dbReference type="SUPFAM" id="SSF111369">
    <property type="entry name" value="HlyD-like secretion proteins"/>
    <property type="match status" value="1"/>
</dbReference>
<dbReference type="PANTHER" id="PTHR30158:SF24">
    <property type="entry name" value="HLYD FAMILY SECRETION PROTEIN"/>
    <property type="match status" value="1"/>
</dbReference>
<keyword evidence="3" id="KW-0175">Coiled coil</keyword>
<dbReference type="Pfam" id="PF25944">
    <property type="entry name" value="Beta-barrel_RND"/>
    <property type="match status" value="1"/>
</dbReference>
<dbReference type="STRING" id="430453.SAMN04487962_11285"/>
<evidence type="ECO:0000256" key="4">
    <source>
        <dbReference type="SAM" id="MobiDB-lite"/>
    </source>
</evidence>
<organism evidence="10 11">
    <name type="scientific">Marinobacter segnicrescens</name>
    <dbReference type="NCBI Taxonomy" id="430453"/>
    <lineage>
        <taxon>Bacteria</taxon>
        <taxon>Pseudomonadati</taxon>
        <taxon>Pseudomonadota</taxon>
        <taxon>Gammaproteobacteria</taxon>
        <taxon>Pseudomonadales</taxon>
        <taxon>Marinobacteraceae</taxon>
        <taxon>Marinobacter</taxon>
    </lineage>
</organism>
<dbReference type="NCBIfam" id="TIGR01730">
    <property type="entry name" value="RND_mfp"/>
    <property type="match status" value="1"/>
</dbReference>
<dbReference type="EMBL" id="FOHZ01000012">
    <property type="protein sequence ID" value="SET56677.1"/>
    <property type="molecule type" value="Genomic_DNA"/>
</dbReference>
<keyword evidence="5" id="KW-0732">Signal</keyword>
<dbReference type="Gene3D" id="2.40.30.170">
    <property type="match status" value="1"/>
</dbReference>
<dbReference type="Gene3D" id="2.40.420.20">
    <property type="match status" value="1"/>
</dbReference>
<keyword evidence="11" id="KW-1185">Reference proteome</keyword>
<evidence type="ECO:0000259" key="7">
    <source>
        <dbReference type="Pfam" id="PF25917"/>
    </source>
</evidence>
<dbReference type="GO" id="GO:0005886">
    <property type="term" value="C:plasma membrane"/>
    <property type="evidence" value="ECO:0007669"/>
    <property type="project" value="UniProtKB-SubCell"/>
</dbReference>
<dbReference type="Gene3D" id="2.40.50.100">
    <property type="match status" value="1"/>
</dbReference>
<evidence type="ECO:0000256" key="1">
    <source>
        <dbReference type="ARBA" id="ARBA00004519"/>
    </source>
</evidence>
<gene>
    <name evidence="10" type="ORF">SAMN04487962_11285</name>
</gene>
<evidence type="ECO:0000259" key="9">
    <source>
        <dbReference type="Pfam" id="PF25967"/>
    </source>
</evidence>
<dbReference type="Pfam" id="PF25967">
    <property type="entry name" value="RND-MFP_C"/>
    <property type="match status" value="1"/>
</dbReference>
<dbReference type="InterPro" id="IPR058624">
    <property type="entry name" value="MdtA-like_HH"/>
</dbReference>
<dbReference type="Pfam" id="PF25917">
    <property type="entry name" value="BSH_RND"/>
    <property type="match status" value="1"/>
</dbReference>
<dbReference type="PANTHER" id="PTHR30158">
    <property type="entry name" value="ACRA/E-RELATED COMPONENT OF DRUG EFFLUX TRANSPORTER"/>
    <property type="match status" value="1"/>
</dbReference>
<feature type="chain" id="PRO_5011669448" evidence="5">
    <location>
        <begin position="25"/>
        <end position="390"/>
    </location>
</feature>
<proteinExistence type="inferred from homology"/>
<evidence type="ECO:0000313" key="11">
    <source>
        <dbReference type="Proteomes" id="UP000198762"/>
    </source>
</evidence>
<evidence type="ECO:0000256" key="3">
    <source>
        <dbReference type="ARBA" id="ARBA00023054"/>
    </source>
</evidence>
<comment type="similarity">
    <text evidence="2">Belongs to the membrane fusion protein (MFP) (TC 8.A.1) family.</text>
</comment>
<evidence type="ECO:0000259" key="6">
    <source>
        <dbReference type="Pfam" id="PF25876"/>
    </source>
</evidence>